<dbReference type="Proteomes" id="UP000032434">
    <property type="component" value="Chromosome 1"/>
</dbReference>
<gene>
    <name evidence="13 15" type="primary">accD</name>
    <name evidence="15" type="ORF">Aocu_06000</name>
</gene>
<dbReference type="HOGENOM" id="CLU_015486_1_1_14"/>
<dbReference type="InterPro" id="IPR034733">
    <property type="entry name" value="AcCoA_carboxyl_beta"/>
</dbReference>
<dbReference type="FunCoup" id="A0A061A9X3">
    <property type="interactions" value="161"/>
</dbReference>
<dbReference type="Pfam" id="PF01039">
    <property type="entry name" value="Carboxyl_trans"/>
    <property type="match status" value="1"/>
</dbReference>
<keyword evidence="9 13" id="KW-0067">ATP-binding</keyword>
<keyword evidence="16" id="KW-1185">Reference proteome</keyword>
<dbReference type="EMBL" id="LK028559">
    <property type="protein sequence ID" value="CDR30673.1"/>
    <property type="molecule type" value="Genomic_DNA"/>
</dbReference>
<dbReference type="PRINTS" id="PR01070">
    <property type="entry name" value="ACCCTRFRASEB"/>
</dbReference>
<dbReference type="EC" id="2.1.3.15" evidence="13"/>
<keyword evidence="10 13" id="KW-0443">Lipid metabolism</keyword>
<accession>A0A061A9X3</accession>
<name>A0A061A9X3_9MOLU</name>
<comment type="cofactor">
    <cofactor evidence="13">
        <name>Zn(2+)</name>
        <dbReference type="ChEBI" id="CHEBI:29105"/>
    </cofactor>
    <text evidence="13">Binds 1 zinc ion per subunit.</text>
</comment>
<dbReference type="GO" id="GO:0016743">
    <property type="term" value="F:carboxyl- or carbamoyltransferase activity"/>
    <property type="evidence" value="ECO:0007669"/>
    <property type="project" value="UniProtKB-UniRule"/>
</dbReference>
<keyword evidence="11 13" id="KW-0275">Fatty acid biosynthesis</keyword>
<evidence type="ECO:0000256" key="3">
    <source>
        <dbReference type="ARBA" id="ARBA00022679"/>
    </source>
</evidence>
<dbReference type="KEGG" id="aoc:Aocu_06000"/>
<feature type="domain" description="CoA carboxyltransferase N-terminal" evidence="14">
    <location>
        <begin position="35"/>
        <end position="293"/>
    </location>
</feature>
<evidence type="ECO:0000256" key="10">
    <source>
        <dbReference type="ARBA" id="ARBA00023098"/>
    </source>
</evidence>
<dbReference type="SUPFAM" id="SSF52096">
    <property type="entry name" value="ClpP/crotonase"/>
    <property type="match status" value="1"/>
</dbReference>
<evidence type="ECO:0000256" key="7">
    <source>
        <dbReference type="ARBA" id="ARBA00022832"/>
    </source>
</evidence>
<keyword evidence="6 13" id="KW-0863">Zinc-finger</keyword>
<dbReference type="InterPro" id="IPR011762">
    <property type="entry name" value="COA_CT_N"/>
</dbReference>
<sequence length="293" mass="32410">MKNLLDERKARLLKFQELIKKKPIETKPVDIPDGVFTQCEQCNSAIYNKDLEKNLEVCPYCGYHFRIPARKRILYTLDDQSFQEIDSLVTSLNPLSMPDYEDKLIKGVKMSKLNEAFISGVGTIKGMKVAFGVLDSFFMMGSMGSAVGEKITRLIEHAADNMLPLIIFSASGGARMQEGILSLMQMAKTSAALNRLDEKGLVFISVLTNPTTGGVAASYASLGDINIAERSSLIGFAGARVIKQTIGQDLPLGFQTDVFQLNKGQVDLVILRKNMIETLSFLLKIHHQEGKKI</sequence>
<dbReference type="PROSITE" id="PS50980">
    <property type="entry name" value="COA_CT_NTER"/>
    <property type="match status" value="1"/>
</dbReference>
<protein>
    <recommendedName>
        <fullName evidence="13">Acetyl-coenzyme A carboxylase carboxyl transferase subunit beta</fullName>
        <shortName evidence="13">ACCase subunit beta</shortName>
        <shortName evidence="13">Acetyl-CoA carboxylase carboxyltransferase subunit beta</shortName>
        <ecNumber evidence="13">2.1.3.15</ecNumber>
    </recommendedName>
</protein>
<dbReference type="PANTHER" id="PTHR42995:SF5">
    <property type="entry name" value="ACETYL-COENZYME A CARBOXYLASE CARBOXYL TRANSFERASE SUBUNIT BETA, CHLOROPLASTIC"/>
    <property type="match status" value="1"/>
</dbReference>
<dbReference type="GO" id="GO:0008270">
    <property type="term" value="F:zinc ion binding"/>
    <property type="evidence" value="ECO:0007669"/>
    <property type="project" value="UniProtKB-UniRule"/>
</dbReference>
<dbReference type="InterPro" id="IPR041010">
    <property type="entry name" value="Znf-ACC"/>
</dbReference>
<dbReference type="OrthoDB" id="9772975at2"/>
<evidence type="ECO:0000256" key="13">
    <source>
        <dbReference type="HAMAP-Rule" id="MF_01395"/>
    </source>
</evidence>
<comment type="catalytic activity">
    <reaction evidence="13">
        <text>N(6)-carboxybiotinyl-L-lysyl-[protein] + acetyl-CoA = N(6)-biotinyl-L-lysyl-[protein] + malonyl-CoA</text>
        <dbReference type="Rhea" id="RHEA:54728"/>
        <dbReference type="Rhea" id="RHEA-COMP:10505"/>
        <dbReference type="Rhea" id="RHEA-COMP:10506"/>
        <dbReference type="ChEBI" id="CHEBI:57288"/>
        <dbReference type="ChEBI" id="CHEBI:57384"/>
        <dbReference type="ChEBI" id="CHEBI:83144"/>
        <dbReference type="ChEBI" id="CHEBI:83145"/>
        <dbReference type="EC" id="2.1.3.15"/>
    </reaction>
</comment>
<evidence type="ECO:0000256" key="12">
    <source>
        <dbReference type="ARBA" id="ARBA00025280"/>
    </source>
</evidence>
<feature type="binding site" evidence="13">
    <location>
        <position position="61"/>
    </location>
    <ligand>
        <name>Zn(2+)</name>
        <dbReference type="ChEBI" id="CHEBI:29105"/>
    </ligand>
</feature>
<comment type="pathway">
    <text evidence="13">Lipid metabolism; malonyl-CoA biosynthesis; malonyl-CoA from acetyl-CoA: step 1/1.</text>
</comment>
<evidence type="ECO:0000256" key="2">
    <source>
        <dbReference type="ARBA" id="ARBA00022516"/>
    </source>
</evidence>
<dbReference type="HAMAP" id="MF_01395">
    <property type="entry name" value="AcetylCoA_CT_beta"/>
    <property type="match status" value="1"/>
</dbReference>
<dbReference type="NCBIfam" id="TIGR00515">
    <property type="entry name" value="accD"/>
    <property type="match status" value="1"/>
</dbReference>
<dbReference type="AlphaFoldDB" id="A0A061A9X3"/>
<keyword evidence="13" id="KW-0963">Cytoplasm</keyword>
<dbReference type="GO" id="GO:0009317">
    <property type="term" value="C:acetyl-CoA carboxylase complex"/>
    <property type="evidence" value="ECO:0007669"/>
    <property type="project" value="InterPro"/>
</dbReference>
<comment type="subcellular location">
    <subcellularLocation>
        <location evidence="1 13">Cytoplasm</location>
    </subcellularLocation>
</comment>
<reference evidence="16" key="1">
    <citation type="submission" date="2014-05" db="EMBL/GenBank/DDBJ databases">
        <authorList>
            <person name="Kube M."/>
        </authorList>
    </citation>
    <scope>NUCLEOTIDE SEQUENCE [LARGE SCALE GENOMIC DNA]</scope>
</reference>
<evidence type="ECO:0000313" key="16">
    <source>
        <dbReference type="Proteomes" id="UP000032434"/>
    </source>
</evidence>
<dbReference type="InParanoid" id="A0A061A9X3"/>
<evidence type="ECO:0000256" key="5">
    <source>
        <dbReference type="ARBA" id="ARBA00022741"/>
    </source>
</evidence>
<dbReference type="InterPro" id="IPR029045">
    <property type="entry name" value="ClpP/crotonase-like_dom_sf"/>
</dbReference>
<dbReference type="GO" id="GO:0006633">
    <property type="term" value="P:fatty acid biosynthetic process"/>
    <property type="evidence" value="ECO:0007669"/>
    <property type="project" value="UniProtKB-KW"/>
</dbReference>
<keyword evidence="3 13" id="KW-0808">Transferase</keyword>
<keyword evidence="7 13" id="KW-0276">Fatty acid metabolism</keyword>
<evidence type="ECO:0000256" key="1">
    <source>
        <dbReference type="ARBA" id="ARBA00004496"/>
    </source>
</evidence>
<evidence type="ECO:0000256" key="6">
    <source>
        <dbReference type="ARBA" id="ARBA00022771"/>
    </source>
</evidence>
<dbReference type="Pfam" id="PF17848">
    <property type="entry name" value="Zn_ribbon_ACC"/>
    <property type="match status" value="1"/>
</dbReference>
<dbReference type="GO" id="GO:0003989">
    <property type="term" value="F:acetyl-CoA carboxylase activity"/>
    <property type="evidence" value="ECO:0007669"/>
    <property type="project" value="InterPro"/>
</dbReference>
<dbReference type="UniPathway" id="UPA00655">
    <property type="reaction ID" value="UER00711"/>
</dbReference>
<evidence type="ECO:0000313" key="15">
    <source>
        <dbReference type="EMBL" id="CDR30673.1"/>
    </source>
</evidence>
<feature type="binding site" evidence="13">
    <location>
        <position position="42"/>
    </location>
    <ligand>
        <name>Zn(2+)</name>
        <dbReference type="ChEBI" id="CHEBI:29105"/>
    </ligand>
</feature>
<feature type="binding site" evidence="13">
    <location>
        <position position="39"/>
    </location>
    <ligand>
        <name>Zn(2+)</name>
        <dbReference type="ChEBI" id="CHEBI:29105"/>
    </ligand>
</feature>
<dbReference type="GO" id="GO:2001295">
    <property type="term" value="P:malonyl-CoA biosynthetic process"/>
    <property type="evidence" value="ECO:0007669"/>
    <property type="project" value="UniProtKB-UniRule"/>
</dbReference>
<comment type="subunit">
    <text evidence="13">Acetyl-CoA carboxylase is a heterohexamer composed of biotin carboxyl carrier protein (AccB), biotin carboxylase (AccC) and two subunits each of ACCase subunit alpha (AccA) and ACCase subunit beta (AccD).</text>
</comment>
<feature type="binding site" evidence="13">
    <location>
        <position position="58"/>
    </location>
    <ligand>
        <name>Zn(2+)</name>
        <dbReference type="ChEBI" id="CHEBI:29105"/>
    </ligand>
</feature>
<keyword evidence="2 13" id="KW-0444">Lipid biosynthesis</keyword>
<dbReference type="STRING" id="35623.Aocu_06000"/>
<keyword evidence="4 13" id="KW-0479">Metal-binding</keyword>
<evidence type="ECO:0000256" key="11">
    <source>
        <dbReference type="ARBA" id="ARBA00023160"/>
    </source>
</evidence>
<comment type="function">
    <text evidence="12 13">Component of the acetyl coenzyme A carboxylase (ACC) complex. Biotin carboxylase (BC) catalyzes the carboxylation of biotin on its carrier protein (BCCP) and then the CO(2) group is transferred by the transcarboxylase to acetyl-CoA to form malonyl-CoA.</text>
</comment>
<dbReference type="InterPro" id="IPR000438">
    <property type="entry name" value="Acetyl_CoA_COase_Trfase_b_su"/>
</dbReference>
<dbReference type="GO" id="GO:0005524">
    <property type="term" value="F:ATP binding"/>
    <property type="evidence" value="ECO:0007669"/>
    <property type="project" value="UniProtKB-KW"/>
</dbReference>
<dbReference type="Gene3D" id="3.90.226.10">
    <property type="entry name" value="2-enoyl-CoA Hydratase, Chain A, domain 1"/>
    <property type="match status" value="1"/>
</dbReference>
<dbReference type="PATRIC" id="fig|35623.3.peg.600"/>
<evidence type="ECO:0000256" key="4">
    <source>
        <dbReference type="ARBA" id="ARBA00022723"/>
    </source>
</evidence>
<dbReference type="RefSeq" id="WP_052669949.1">
    <property type="nucleotide sequence ID" value="NZ_FUZK01000001.1"/>
</dbReference>
<evidence type="ECO:0000256" key="9">
    <source>
        <dbReference type="ARBA" id="ARBA00022840"/>
    </source>
</evidence>
<evidence type="ECO:0000256" key="8">
    <source>
        <dbReference type="ARBA" id="ARBA00022833"/>
    </source>
</evidence>
<comment type="similarity">
    <text evidence="13">Belongs to the AccD/PCCB family.</text>
</comment>
<dbReference type="PANTHER" id="PTHR42995">
    <property type="entry name" value="ACETYL-COENZYME A CARBOXYLASE CARBOXYL TRANSFERASE SUBUNIT BETA, CHLOROPLASTIC"/>
    <property type="match status" value="1"/>
</dbReference>
<keyword evidence="5 13" id="KW-0547">Nucleotide-binding</keyword>
<feature type="zinc finger region" description="C4-type" evidence="13">
    <location>
        <begin position="39"/>
        <end position="61"/>
    </location>
</feature>
<organism evidence="15 16">
    <name type="scientific">Acholeplasma oculi</name>
    <dbReference type="NCBI Taxonomy" id="35623"/>
    <lineage>
        <taxon>Bacteria</taxon>
        <taxon>Bacillati</taxon>
        <taxon>Mycoplasmatota</taxon>
        <taxon>Mollicutes</taxon>
        <taxon>Acholeplasmatales</taxon>
        <taxon>Acholeplasmataceae</taxon>
        <taxon>Acholeplasma</taxon>
    </lineage>
</organism>
<proteinExistence type="inferred from homology"/>
<evidence type="ECO:0000259" key="14">
    <source>
        <dbReference type="PROSITE" id="PS50980"/>
    </source>
</evidence>
<keyword evidence="8 13" id="KW-0862">Zinc</keyword>